<comment type="caution">
    <text evidence="2">The sequence shown here is derived from an EMBL/GenBank/DDBJ whole genome shotgun (WGS) entry which is preliminary data.</text>
</comment>
<dbReference type="InterPro" id="IPR032675">
    <property type="entry name" value="LRR_dom_sf"/>
</dbReference>
<organism evidence="2 3">
    <name type="scientific">Pholiota conissans</name>
    <dbReference type="NCBI Taxonomy" id="109636"/>
    <lineage>
        <taxon>Eukaryota</taxon>
        <taxon>Fungi</taxon>
        <taxon>Dikarya</taxon>
        <taxon>Basidiomycota</taxon>
        <taxon>Agaricomycotina</taxon>
        <taxon>Agaricomycetes</taxon>
        <taxon>Agaricomycetidae</taxon>
        <taxon>Agaricales</taxon>
        <taxon>Agaricineae</taxon>
        <taxon>Strophariaceae</taxon>
        <taxon>Pholiota</taxon>
    </lineage>
</organism>
<dbReference type="OrthoDB" id="2269034at2759"/>
<keyword evidence="3" id="KW-1185">Reference proteome</keyword>
<gene>
    <name evidence="2" type="ORF">BDN70DRAFT_873477</name>
</gene>
<dbReference type="AlphaFoldDB" id="A0A9P6D5G9"/>
<evidence type="ECO:0008006" key="4">
    <source>
        <dbReference type="Google" id="ProtNLM"/>
    </source>
</evidence>
<feature type="region of interest" description="Disordered" evidence="1">
    <location>
        <begin position="31"/>
        <end position="50"/>
    </location>
</feature>
<dbReference type="Proteomes" id="UP000807469">
    <property type="component" value="Unassembled WGS sequence"/>
</dbReference>
<accession>A0A9P6D5G9</accession>
<sequence>MDDDDFYYSPANLEPDSRGQLARDLAAIARQEDVERNSHPAPVPEQNMTPEPDLTPLTVDFLSLPNDIITQIFDHACRPIAGDKEWRRSFYPLWLGRICRAWRNIAWESSEIWATVVVRAFDKEWSGCKYTVQTDLLEEWLARAKGRKLSFYLGEAKGNCGMGPPFSLMRLMTRCSEQWQDVHFDMAKPWWAIFTQAATVRNAAQPRPLVVPLPNLRSISIHRSELERYFVHMLNLSLAPSLRSVGIFNLPKYIINKIADYFPCARITELALTINGSELRDVLRHFPRLQSLSLIDCAGLQVTQHTTHETLQNLTVHCKNFQWNWSLAFGEVVTFPALQSLEIVCSGHIDCGRILLPFICRSECHLTSLTIECLILTEHDLIDLLDLLFSLDTLSELHIRNSETPLHKYAIIDPNNIGFARTFFDVLHPDKEAPFLPNLEIFSYRGPLDVQAIDFIEPFIVRSRMRGAQNTNIKKVALLKQAVIIADQYSDMAFSIAECSDPQYIRELMKMVEEGVLVLHNMDGSRWS</sequence>
<proteinExistence type="predicted"/>
<evidence type="ECO:0000256" key="1">
    <source>
        <dbReference type="SAM" id="MobiDB-lite"/>
    </source>
</evidence>
<dbReference type="SUPFAM" id="SSF52047">
    <property type="entry name" value="RNI-like"/>
    <property type="match status" value="1"/>
</dbReference>
<dbReference type="Gene3D" id="3.80.10.10">
    <property type="entry name" value="Ribonuclease Inhibitor"/>
    <property type="match status" value="1"/>
</dbReference>
<evidence type="ECO:0000313" key="3">
    <source>
        <dbReference type="Proteomes" id="UP000807469"/>
    </source>
</evidence>
<evidence type="ECO:0000313" key="2">
    <source>
        <dbReference type="EMBL" id="KAF9483638.1"/>
    </source>
</evidence>
<dbReference type="EMBL" id="MU155151">
    <property type="protein sequence ID" value="KAF9483638.1"/>
    <property type="molecule type" value="Genomic_DNA"/>
</dbReference>
<reference evidence="2" key="1">
    <citation type="submission" date="2020-11" db="EMBL/GenBank/DDBJ databases">
        <authorList>
            <consortium name="DOE Joint Genome Institute"/>
            <person name="Ahrendt S."/>
            <person name="Riley R."/>
            <person name="Andreopoulos W."/>
            <person name="Labutti K."/>
            <person name="Pangilinan J."/>
            <person name="Ruiz-Duenas F.J."/>
            <person name="Barrasa J.M."/>
            <person name="Sanchez-Garcia M."/>
            <person name="Camarero S."/>
            <person name="Miyauchi S."/>
            <person name="Serrano A."/>
            <person name="Linde D."/>
            <person name="Babiker R."/>
            <person name="Drula E."/>
            <person name="Ayuso-Fernandez I."/>
            <person name="Pacheco R."/>
            <person name="Padilla G."/>
            <person name="Ferreira P."/>
            <person name="Barriuso J."/>
            <person name="Kellner H."/>
            <person name="Castanera R."/>
            <person name="Alfaro M."/>
            <person name="Ramirez L."/>
            <person name="Pisabarro A.G."/>
            <person name="Kuo A."/>
            <person name="Tritt A."/>
            <person name="Lipzen A."/>
            <person name="He G."/>
            <person name="Yan M."/>
            <person name="Ng V."/>
            <person name="Cullen D."/>
            <person name="Martin F."/>
            <person name="Rosso M.-N."/>
            <person name="Henrissat B."/>
            <person name="Hibbett D."/>
            <person name="Martinez A.T."/>
            <person name="Grigoriev I.V."/>
        </authorList>
    </citation>
    <scope>NUCLEOTIDE SEQUENCE</scope>
    <source>
        <strain evidence="2">CIRM-BRFM 674</strain>
    </source>
</reference>
<protein>
    <recommendedName>
        <fullName evidence="4">F-box domain-containing protein</fullName>
    </recommendedName>
</protein>
<name>A0A9P6D5G9_9AGAR</name>